<proteinExistence type="predicted"/>
<dbReference type="PANTHER" id="PTHR39450">
    <property type="entry name" value="MOLYBDOPTERIN OXIDOREDUCTASE, 4FE-4S CLUSTER-BINDING SUBUNIT"/>
    <property type="match status" value="1"/>
</dbReference>
<dbReference type="GeneID" id="98658419"/>
<gene>
    <name evidence="1" type="ORF">F8C90_08365</name>
</gene>
<evidence type="ECO:0000313" key="1">
    <source>
        <dbReference type="EMBL" id="KAB1638696.1"/>
    </source>
</evidence>
<organism evidence="1 2">
    <name type="scientific">Ellagibacter isourolithinifaciens</name>
    <dbReference type="NCBI Taxonomy" id="2137581"/>
    <lineage>
        <taxon>Bacteria</taxon>
        <taxon>Bacillati</taxon>
        <taxon>Actinomycetota</taxon>
        <taxon>Coriobacteriia</taxon>
        <taxon>Eggerthellales</taxon>
        <taxon>Eggerthellaceae</taxon>
        <taxon>Ellagibacter</taxon>
    </lineage>
</organism>
<dbReference type="RefSeq" id="WP_158050073.1">
    <property type="nucleotide sequence ID" value="NZ_WAJR01000023.1"/>
</dbReference>
<dbReference type="PANTHER" id="PTHR39450:SF1">
    <property type="entry name" value="DUF1667 DOMAIN-CONTAINING PROTEIN"/>
    <property type="match status" value="1"/>
</dbReference>
<dbReference type="AlphaFoldDB" id="A0A6N6NL47"/>
<protein>
    <submittedName>
        <fullName evidence="1">DUF1667 domain-containing protein</fullName>
    </submittedName>
</protein>
<keyword evidence="2" id="KW-1185">Reference proteome</keyword>
<dbReference type="OrthoDB" id="9811531at2"/>
<sequence>MSRRITCIQCPMGCVMNVGFAENGEVTSVEGNSCGRGKKYAQAEAINPVRTVCGTVCARGCLEPVSYRTSAPVPKALAGDVAREAAGLSLCAPIVLGDVICENVCDTGISLIATKSIG</sequence>
<dbReference type="Proteomes" id="UP000468668">
    <property type="component" value="Unassembled WGS sequence"/>
</dbReference>
<dbReference type="EMBL" id="WAJR01000023">
    <property type="protein sequence ID" value="KAB1638696.1"/>
    <property type="molecule type" value="Genomic_DNA"/>
</dbReference>
<dbReference type="Gene3D" id="3.10.530.10">
    <property type="entry name" value="CPE0013-like"/>
    <property type="match status" value="1"/>
</dbReference>
<dbReference type="InterPro" id="IPR012460">
    <property type="entry name" value="DUF1667"/>
</dbReference>
<accession>A0A6N6NL47</accession>
<name>A0A6N6NL47_9ACTN</name>
<dbReference type="Pfam" id="PF07892">
    <property type="entry name" value="DUF1667"/>
    <property type="match status" value="1"/>
</dbReference>
<dbReference type="InterPro" id="IPR036593">
    <property type="entry name" value="CPE0013-like_sf"/>
</dbReference>
<comment type="caution">
    <text evidence="1">The sequence shown here is derived from an EMBL/GenBank/DDBJ whole genome shotgun (WGS) entry which is preliminary data.</text>
</comment>
<dbReference type="SUPFAM" id="SSF160148">
    <property type="entry name" value="CPE0013-like"/>
    <property type="match status" value="1"/>
</dbReference>
<evidence type="ECO:0000313" key="2">
    <source>
        <dbReference type="Proteomes" id="UP000468668"/>
    </source>
</evidence>
<reference evidence="1 2" key="1">
    <citation type="submission" date="2019-09" db="EMBL/GenBank/DDBJ databases">
        <title>Whole genome shotgun sequencing (WGS) of Ellagibacter isourolithinifaciens DSM 104140(T) and Adlercreutzia muris DSM 29508(T).</title>
        <authorList>
            <person name="Stoll D.A."/>
            <person name="Danylec N."/>
            <person name="Huch M."/>
        </authorList>
    </citation>
    <scope>NUCLEOTIDE SEQUENCE [LARGE SCALE GENOMIC DNA]</scope>
    <source>
        <strain evidence="1 2">DSM 104140</strain>
    </source>
</reference>